<organism evidence="1 2">
    <name type="scientific">phage Lak_Megaphage_RVC_JS4_GC31</name>
    <dbReference type="NCBI Taxonomy" id="3109228"/>
    <lineage>
        <taxon>Viruses</taxon>
        <taxon>Duplodnaviria</taxon>
        <taxon>Heunggongvirae</taxon>
        <taxon>Uroviricota</taxon>
        <taxon>Caudoviricetes</taxon>
        <taxon>Caudoviricetes code 15 clade</taxon>
    </lineage>
</organism>
<reference evidence="1 2" key="1">
    <citation type="submission" date="2023-11" db="EMBL/GenBank/DDBJ databases">
        <authorList>
            <person name="Cook R."/>
            <person name="Crisci M."/>
            <person name="Pye H."/>
            <person name="Adriaenssens E."/>
            <person name="Santini J."/>
        </authorList>
    </citation>
    <scope>NUCLEOTIDE SEQUENCE [LARGE SCALE GENOMIC DNA]</scope>
    <source>
        <strain evidence="1">Lak_Megaphage_RVC_JS4_GC31</strain>
    </source>
</reference>
<protein>
    <submittedName>
        <fullName evidence="1">Uncharacterized protein</fullName>
    </submittedName>
</protein>
<proteinExistence type="predicted"/>
<evidence type="ECO:0000313" key="2">
    <source>
        <dbReference type="Proteomes" id="UP001349343"/>
    </source>
</evidence>
<dbReference type="EMBL" id="OR769222">
    <property type="protein sequence ID" value="WQJ53142.1"/>
    <property type="molecule type" value="Genomic_DNA"/>
</dbReference>
<evidence type="ECO:0000313" key="1">
    <source>
        <dbReference type="EMBL" id="WQJ53142.1"/>
    </source>
</evidence>
<keyword evidence="2" id="KW-1185">Reference proteome</keyword>
<name>A0ABZ0Z4K1_9CAUD</name>
<sequence>MSIKYRDSSGSLRCFLWNGIDRTNNAINVCMVAANTIEDAIDMILDNFGKAKWNEKTRNDFRRQDYYNAWVSHNRDKEYAKYIRTRDKERKNIIKDIQELPYTKYSGNPGVVYENYIKIN</sequence>
<dbReference type="Proteomes" id="UP001349343">
    <property type="component" value="Segment"/>
</dbReference>
<accession>A0ABZ0Z4K1</accession>